<keyword evidence="2" id="KW-1133">Transmembrane helix</keyword>
<keyword evidence="2" id="KW-0472">Membrane</keyword>
<comment type="caution">
    <text evidence="3">The sequence shown here is derived from an EMBL/GenBank/DDBJ whole genome shotgun (WGS) entry which is preliminary data.</text>
</comment>
<dbReference type="InParanoid" id="A0A543ASX6"/>
<feature type="compositionally biased region" description="Low complexity" evidence="1">
    <location>
        <begin position="54"/>
        <end position="65"/>
    </location>
</feature>
<accession>A0A543ASX6</accession>
<feature type="transmembrane region" description="Helical" evidence="2">
    <location>
        <begin position="16"/>
        <end position="38"/>
    </location>
</feature>
<dbReference type="Proteomes" id="UP000317043">
    <property type="component" value="Unassembled WGS sequence"/>
</dbReference>
<reference evidence="3 4" key="1">
    <citation type="submission" date="2019-06" db="EMBL/GenBank/DDBJ databases">
        <title>Sequencing the genomes of 1000 actinobacteria strains.</title>
        <authorList>
            <person name="Klenk H.-P."/>
        </authorList>
    </citation>
    <scope>NUCLEOTIDE SEQUENCE [LARGE SCALE GENOMIC DNA]</scope>
    <source>
        <strain evidence="3 4">DSM 45928</strain>
    </source>
</reference>
<dbReference type="EMBL" id="VFOW01000001">
    <property type="protein sequence ID" value="TQL75692.1"/>
    <property type="molecule type" value="Genomic_DNA"/>
</dbReference>
<name>A0A543ASX6_9ACTN</name>
<organism evidence="3 4">
    <name type="scientific">Stackebrandtia endophytica</name>
    <dbReference type="NCBI Taxonomy" id="1496996"/>
    <lineage>
        <taxon>Bacteria</taxon>
        <taxon>Bacillati</taxon>
        <taxon>Actinomycetota</taxon>
        <taxon>Actinomycetes</taxon>
        <taxon>Glycomycetales</taxon>
        <taxon>Glycomycetaceae</taxon>
        <taxon>Stackebrandtia</taxon>
    </lineage>
</organism>
<dbReference type="AlphaFoldDB" id="A0A543ASX6"/>
<evidence type="ECO:0000313" key="3">
    <source>
        <dbReference type="EMBL" id="TQL75692.1"/>
    </source>
</evidence>
<evidence type="ECO:0000313" key="4">
    <source>
        <dbReference type="Proteomes" id="UP000317043"/>
    </source>
</evidence>
<evidence type="ECO:0000256" key="1">
    <source>
        <dbReference type="SAM" id="MobiDB-lite"/>
    </source>
</evidence>
<keyword evidence="2" id="KW-0812">Transmembrane</keyword>
<proteinExistence type="predicted"/>
<protein>
    <submittedName>
        <fullName evidence="3">Uncharacterized protein</fullName>
    </submittedName>
</protein>
<keyword evidence="4" id="KW-1185">Reference proteome</keyword>
<sequence length="255" mass="27444">MPDPVTVPAAGDDRRMLMWFGIAGGAIAIIGLVVVIVMNVTTGLPGQQPPQPDGPQESLPPLAAACPPPTEPAPEGNDAPPYDGPVTVDTASGIAYRAFEDPWMSWHQNWTSGELQVSYQVGQYFVTEEYPGGQYLASILSGSVPAAVNDGTDLDLKCVSEQVSADVRDNYYPQPNQMEMIRDEAITLGGRPAWIREFRLTFEQDGLSATDELVGVALIDVGRAEAAVLYVSIPGSHTEYDHVVNEVMESVRPTD</sequence>
<feature type="region of interest" description="Disordered" evidence="1">
    <location>
        <begin position="46"/>
        <end position="83"/>
    </location>
</feature>
<evidence type="ECO:0000256" key="2">
    <source>
        <dbReference type="SAM" id="Phobius"/>
    </source>
</evidence>
<gene>
    <name evidence="3" type="ORF">FB566_1204</name>
</gene>